<sequence>MQIVDRASKKRILLSTTTKGLMQRYLSTHLDSSSSRLDRRTDPIGAPHCRCGGARRDERLAAGARGRVVVILAAEWRPTGRGRAKERASDARSVGGVGGRIALQQSWHRRALAPTSRLPSSTG</sequence>
<organism evidence="1 2">
    <name type="scientific">Plutella xylostella</name>
    <name type="common">Diamondback moth</name>
    <name type="synonym">Plutella maculipennis</name>
    <dbReference type="NCBI Taxonomy" id="51655"/>
    <lineage>
        <taxon>Eukaryota</taxon>
        <taxon>Metazoa</taxon>
        <taxon>Ecdysozoa</taxon>
        <taxon>Arthropoda</taxon>
        <taxon>Hexapoda</taxon>
        <taxon>Insecta</taxon>
        <taxon>Pterygota</taxon>
        <taxon>Neoptera</taxon>
        <taxon>Endopterygota</taxon>
        <taxon>Lepidoptera</taxon>
        <taxon>Glossata</taxon>
        <taxon>Ditrysia</taxon>
        <taxon>Yponomeutoidea</taxon>
        <taxon>Plutellidae</taxon>
        <taxon>Plutella</taxon>
    </lineage>
</organism>
<name>A0ABQ7QEK1_PLUXY</name>
<reference evidence="1 2" key="1">
    <citation type="submission" date="2021-06" db="EMBL/GenBank/DDBJ databases">
        <title>A haploid diamondback moth (Plutella xylostella L.) genome assembly resolves 31 chromosomes and identifies a diamide resistance mutation.</title>
        <authorList>
            <person name="Ward C.M."/>
            <person name="Perry K.D."/>
            <person name="Baker G."/>
            <person name="Powis K."/>
            <person name="Heckel D.G."/>
            <person name="Baxter S.W."/>
        </authorList>
    </citation>
    <scope>NUCLEOTIDE SEQUENCE [LARGE SCALE GENOMIC DNA]</scope>
    <source>
        <strain evidence="1 2">LV</strain>
        <tissue evidence="1">Single pupa</tissue>
    </source>
</reference>
<dbReference type="EMBL" id="JAHIBW010000016">
    <property type="protein sequence ID" value="KAG7303646.1"/>
    <property type="molecule type" value="Genomic_DNA"/>
</dbReference>
<accession>A0ABQ7QEK1</accession>
<evidence type="ECO:0000313" key="2">
    <source>
        <dbReference type="Proteomes" id="UP000823941"/>
    </source>
</evidence>
<comment type="caution">
    <text evidence="1">The sequence shown here is derived from an EMBL/GenBank/DDBJ whole genome shotgun (WGS) entry which is preliminary data.</text>
</comment>
<protein>
    <submittedName>
        <fullName evidence="1">Uncharacterized protein</fullName>
    </submittedName>
</protein>
<keyword evidence="2" id="KW-1185">Reference proteome</keyword>
<dbReference type="Proteomes" id="UP000823941">
    <property type="component" value="Chromosome 16"/>
</dbReference>
<evidence type="ECO:0000313" key="1">
    <source>
        <dbReference type="EMBL" id="KAG7303646.1"/>
    </source>
</evidence>
<proteinExistence type="predicted"/>
<gene>
    <name evidence="1" type="ORF">JYU34_012176</name>
</gene>